<feature type="domain" description="TGF-beta family profile" evidence="10">
    <location>
        <begin position="277"/>
        <end position="395"/>
    </location>
</feature>
<dbReference type="InterPro" id="IPR001839">
    <property type="entry name" value="TGF-b_C"/>
</dbReference>
<evidence type="ECO:0000256" key="1">
    <source>
        <dbReference type="ARBA" id="ARBA00004613"/>
    </source>
</evidence>
<comment type="subcellular location">
    <subcellularLocation>
        <location evidence="1">Secreted</location>
    </subcellularLocation>
</comment>
<dbReference type="Pfam" id="PF00688">
    <property type="entry name" value="TGFb_propeptide"/>
    <property type="match status" value="1"/>
</dbReference>
<evidence type="ECO:0000256" key="2">
    <source>
        <dbReference type="ARBA" id="ARBA00006656"/>
    </source>
</evidence>
<evidence type="ECO:0000256" key="7">
    <source>
        <dbReference type="ARBA" id="ARBA00023180"/>
    </source>
</evidence>
<evidence type="ECO:0000313" key="11">
    <source>
        <dbReference type="Proteomes" id="UP000694941"/>
    </source>
</evidence>
<keyword evidence="11" id="KW-1185">Reference proteome</keyword>
<evidence type="ECO:0000256" key="5">
    <source>
        <dbReference type="ARBA" id="ARBA00023030"/>
    </source>
</evidence>
<dbReference type="PANTHER" id="PTHR11848:SF263">
    <property type="entry name" value="PROTEIN DECAPENTAPLEGIC"/>
    <property type="match status" value="1"/>
</dbReference>
<feature type="signal peptide" evidence="9">
    <location>
        <begin position="1"/>
        <end position="18"/>
    </location>
</feature>
<dbReference type="PROSITE" id="PS00250">
    <property type="entry name" value="TGF_BETA_1"/>
    <property type="match status" value="1"/>
</dbReference>
<sequence length="395" mass="46074">MLRHCRALQLLLFSLVLAELRKGMITVAGRKPLESDISAVDKSRPMEVLEFSLLKMFGFKSKPKPKTNIRVPSFMIDLYRKQAAETYEDIYQKGKLKKSERPNLYRTVRSYFHQETGSEHLYDRNSIKLKFNIISIPVTEKVKEAELHVFKRTLDAKTQQQCKNRHKQRVRVFDIVRPATTRKEAILRLIDTRTLDVRHFGWETFDVHPAVERWWGDSTKNYGLYMEVTALNGSDSSYEHVRLKRSLYENVDSELWMKEQPFLVTYSEDEEAPRAARVRRGSRKHRRKGHKINCHRKPMYVDFADVGWDSWIQAPVGYDAYYCEGGCPYPLADHLNTTNHAIIQNLVNSVNKEMVPPACCVPTELSSISLLYKNEYDQVVLKNYQEMVVQGCGCR</sequence>
<keyword evidence="7" id="KW-0325">Glycoprotein</keyword>
<keyword evidence="4 9" id="KW-0732">Signal</keyword>
<dbReference type="RefSeq" id="XP_013790850.2">
    <property type="nucleotide sequence ID" value="XM_013935396.2"/>
</dbReference>
<gene>
    <name evidence="12" type="primary">LOC106474704</name>
</gene>
<dbReference type="InterPro" id="IPR017948">
    <property type="entry name" value="TGFb_CS"/>
</dbReference>
<evidence type="ECO:0000259" key="10">
    <source>
        <dbReference type="PROSITE" id="PS51362"/>
    </source>
</evidence>
<evidence type="ECO:0000256" key="9">
    <source>
        <dbReference type="SAM" id="SignalP"/>
    </source>
</evidence>
<dbReference type="InterPro" id="IPR001111">
    <property type="entry name" value="TGF-b_propeptide"/>
</dbReference>
<protein>
    <submittedName>
        <fullName evidence="12">Bone morphogenetic protein 2-like</fullName>
    </submittedName>
</protein>
<dbReference type="Pfam" id="PF00019">
    <property type="entry name" value="TGF_beta"/>
    <property type="match status" value="1"/>
</dbReference>
<dbReference type="Gene3D" id="2.10.90.10">
    <property type="entry name" value="Cystine-knot cytokines"/>
    <property type="match status" value="1"/>
</dbReference>
<evidence type="ECO:0000256" key="4">
    <source>
        <dbReference type="ARBA" id="ARBA00022729"/>
    </source>
</evidence>
<evidence type="ECO:0000313" key="12">
    <source>
        <dbReference type="RefSeq" id="XP_013790850.2"/>
    </source>
</evidence>
<evidence type="ECO:0000256" key="8">
    <source>
        <dbReference type="RuleBase" id="RU000354"/>
    </source>
</evidence>
<evidence type="ECO:0000256" key="3">
    <source>
        <dbReference type="ARBA" id="ARBA00022525"/>
    </source>
</evidence>
<dbReference type="GeneID" id="106474704"/>
<keyword evidence="6" id="KW-1015">Disulfide bond</keyword>
<keyword evidence="3" id="KW-0964">Secreted</keyword>
<dbReference type="SMART" id="SM00204">
    <property type="entry name" value="TGFB"/>
    <property type="match status" value="1"/>
</dbReference>
<dbReference type="InterPro" id="IPR029034">
    <property type="entry name" value="Cystine-knot_cytokine"/>
</dbReference>
<reference evidence="12" key="1">
    <citation type="submission" date="2025-08" db="UniProtKB">
        <authorList>
            <consortium name="RefSeq"/>
        </authorList>
    </citation>
    <scope>IDENTIFICATION</scope>
    <source>
        <tissue evidence="12">Muscle</tissue>
    </source>
</reference>
<dbReference type="PROSITE" id="PS51362">
    <property type="entry name" value="TGF_BETA_2"/>
    <property type="match status" value="1"/>
</dbReference>
<accession>A0ABM1BY22</accession>
<proteinExistence type="inferred from homology"/>
<keyword evidence="5 8" id="KW-0339">Growth factor</keyword>
<dbReference type="PRINTS" id="PR00669">
    <property type="entry name" value="INHIBINA"/>
</dbReference>
<dbReference type="SUPFAM" id="SSF57501">
    <property type="entry name" value="Cystine-knot cytokines"/>
    <property type="match status" value="1"/>
</dbReference>
<dbReference type="PANTHER" id="PTHR11848">
    <property type="entry name" value="TGF-BETA FAMILY"/>
    <property type="match status" value="1"/>
</dbReference>
<organism evidence="11 12">
    <name type="scientific">Limulus polyphemus</name>
    <name type="common">Atlantic horseshoe crab</name>
    <dbReference type="NCBI Taxonomy" id="6850"/>
    <lineage>
        <taxon>Eukaryota</taxon>
        <taxon>Metazoa</taxon>
        <taxon>Ecdysozoa</taxon>
        <taxon>Arthropoda</taxon>
        <taxon>Chelicerata</taxon>
        <taxon>Merostomata</taxon>
        <taxon>Xiphosura</taxon>
        <taxon>Limulidae</taxon>
        <taxon>Limulus</taxon>
    </lineage>
</organism>
<evidence type="ECO:0000256" key="6">
    <source>
        <dbReference type="ARBA" id="ARBA00023157"/>
    </source>
</evidence>
<comment type="similarity">
    <text evidence="2 8">Belongs to the TGF-beta family.</text>
</comment>
<dbReference type="Gene3D" id="2.60.120.970">
    <property type="match status" value="1"/>
</dbReference>
<dbReference type="InterPro" id="IPR015615">
    <property type="entry name" value="TGF-beta-rel"/>
</dbReference>
<feature type="chain" id="PRO_5045669574" evidence="9">
    <location>
        <begin position="19"/>
        <end position="395"/>
    </location>
</feature>
<name>A0ABM1BY22_LIMPO</name>
<dbReference type="Proteomes" id="UP000694941">
    <property type="component" value="Unplaced"/>
</dbReference>